<feature type="binding site" evidence="11">
    <location>
        <position position="28"/>
    </location>
    <ligand>
        <name>substrate</name>
    </ligand>
</feature>
<dbReference type="Gene3D" id="3.40.1650.10">
    <property type="entry name" value="RbsD-like domain"/>
    <property type="match status" value="1"/>
</dbReference>
<evidence type="ECO:0000256" key="6">
    <source>
        <dbReference type="ARBA" id="ARBA00022490"/>
    </source>
</evidence>
<reference evidence="13 14" key="1">
    <citation type="journal article" date="2013" name="Genome Announc.">
        <title>Draft genome sequence of Serratia sp. strain ATCC 39006, a model bacterium for analysis of the biosynthesis and regulation of prodigiosin, a carbapenem, and gas vesicles.</title>
        <authorList>
            <person name="Fineran P.C."/>
            <person name="Iglesias Cans M.C."/>
            <person name="Ramsay J.P."/>
            <person name="Wilf N.M."/>
            <person name="Cossyleon D."/>
            <person name="McNeil M.B."/>
            <person name="Williamson N.R."/>
            <person name="Monson R.E."/>
            <person name="Becher S.A."/>
            <person name="Stanton J.A."/>
            <person name="Brugger K."/>
            <person name="Brown S.D."/>
            <person name="Salmond G.P."/>
        </authorList>
    </citation>
    <scope>NUCLEOTIDE SEQUENCE [LARGE SCALE GENOMIC DNA]</scope>
    <source>
        <strain evidence="13">ATCC 39006</strain>
        <strain evidence="14">ATCC 39006 / SC 11482</strain>
    </source>
</reference>
<protein>
    <recommendedName>
        <fullName evidence="5 11">D-ribose pyranase</fullName>
        <ecNumber evidence="4 11">5.4.99.62</ecNumber>
    </recommendedName>
</protein>
<dbReference type="Proteomes" id="UP000233778">
    <property type="component" value="Chromosome"/>
</dbReference>
<dbReference type="AlphaFoldDB" id="A0A2I5TEU9"/>
<dbReference type="GO" id="GO:0005829">
    <property type="term" value="C:cytosol"/>
    <property type="evidence" value="ECO:0007669"/>
    <property type="project" value="TreeGrafter"/>
</dbReference>
<evidence type="ECO:0000256" key="2">
    <source>
        <dbReference type="ARBA" id="ARBA00004496"/>
    </source>
</evidence>
<dbReference type="PANTHER" id="PTHR37831:SF1">
    <property type="entry name" value="D-RIBOSE PYRANASE"/>
    <property type="match status" value="1"/>
</dbReference>
<dbReference type="GO" id="GO:0016872">
    <property type="term" value="F:intramolecular lyase activity"/>
    <property type="evidence" value="ECO:0007669"/>
    <property type="project" value="UniProtKB-UniRule"/>
</dbReference>
<dbReference type="InterPro" id="IPR023064">
    <property type="entry name" value="D-ribose_pyranase"/>
</dbReference>
<dbReference type="HAMAP" id="MF_01661">
    <property type="entry name" value="D_rib_pyranase"/>
    <property type="match status" value="1"/>
</dbReference>
<dbReference type="GO" id="GO:0062193">
    <property type="term" value="F:D-ribose pyranase activity"/>
    <property type="evidence" value="ECO:0007669"/>
    <property type="project" value="UniProtKB-EC"/>
</dbReference>
<keyword evidence="14" id="KW-1185">Reference proteome</keyword>
<dbReference type="InterPro" id="IPR023750">
    <property type="entry name" value="RbsD-like_sf"/>
</dbReference>
<evidence type="ECO:0000256" key="5">
    <source>
        <dbReference type="ARBA" id="ARBA00016281"/>
    </source>
</evidence>
<dbReference type="Pfam" id="PF05025">
    <property type="entry name" value="RbsD_FucU"/>
    <property type="match status" value="1"/>
</dbReference>
<dbReference type="FunFam" id="3.40.1650.10:FF:000002">
    <property type="entry name" value="D-ribose pyranase"/>
    <property type="match status" value="1"/>
</dbReference>
<dbReference type="UniPathway" id="UPA00916">
    <property type="reaction ID" value="UER00888"/>
</dbReference>
<feature type="binding site" evidence="11">
    <location>
        <begin position="128"/>
        <end position="130"/>
    </location>
    <ligand>
        <name>substrate</name>
    </ligand>
</feature>
<evidence type="ECO:0000256" key="3">
    <source>
        <dbReference type="ARBA" id="ARBA00011365"/>
    </source>
</evidence>
<evidence type="ECO:0000256" key="10">
    <source>
        <dbReference type="ARBA" id="ARBA00060951"/>
    </source>
</evidence>
<dbReference type="NCBIfam" id="NF008761">
    <property type="entry name" value="PRK11797.1"/>
    <property type="match status" value="1"/>
</dbReference>
<name>A0A2I5TEU9_SERS3</name>
<comment type="similarity">
    <text evidence="10 11">Belongs to the RbsD / FucU family. RbsD subfamily.</text>
</comment>
<keyword evidence="6 11" id="KW-0963">Cytoplasm</keyword>
<evidence type="ECO:0000313" key="13">
    <source>
        <dbReference type="EMBL" id="AUH03095.1"/>
    </source>
</evidence>
<accession>A0A2I5TEU9</accession>
<comment type="function">
    <text evidence="11">Catalyzes the interconversion of beta-pyran and beta-furan forms of D-ribose.</text>
</comment>
<evidence type="ECO:0000256" key="11">
    <source>
        <dbReference type="HAMAP-Rule" id="MF_01661"/>
    </source>
</evidence>
<keyword evidence="7 11" id="KW-0413">Isomerase</keyword>
<evidence type="ECO:0000256" key="4">
    <source>
        <dbReference type="ARBA" id="ARBA00012862"/>
    </source>
</evidence>
<evidence type="ECO:0000256" key="7">
    <source>
        <dbReference type="ARBA" id="ARBA00023235"/>
    </source>
</evidence>
<dbReference type="EMBL" id="CP025085">
    <property type="protein sequence ID" value="AUG98780.1"/>
    <property type="molecule type" value="Genomic_DNA"/>
</dbReference>
<organism evidence="13 14">
    <name type="scientific">Serratia sp. (strain ATCC 39006)</name>
    <name type="common">Prodigiosinella confusarubida</name>
    <dbReference type="NCBI Taxonomy" id="104623"/>
    <lineage>
        <taxon>Bacteria</taxon>
        <taxon>Pseudomonadati</taxon>
        <taxon>Pseudomonadota</taxon>
        <taxon>Gammaproteobacteria</taxon>
        <taxon>Enterobacterales</taxon>
        <taxon>Pectobacteriaceae</taxon>
        <taxon>Prodigiosinella</taxon>
    </lineage>
</organism>
<evidence type="ECO:0000256" key="8">
    <source>
        <dbReference type="ARBA" id="ARBA00023277"/>
    </source>
</evidence>
<evidence type="ECO:0000313" key="14">
    <source>
        <dbReference type="Proteomes" id="UP000017700"/>
    </source>
</evidence>
<evidence type="ECO:0000313" key="12">
    <source>
        <dbReference type="EMBL" id="AUG98780.1"/>
    </source>
</evidence>
<sequence>MKKGALLNSEVSSVISRLGHTDQIVIGDAGLPIPEMTTRIDLALTHNVPTFLQILEVVTTEMQVEAAILAEEIIEKNPQLHDALLNHLKQLELHQGNLISLHYISHEDFKKQSGKSRAIIRSGECSPYANVILCAGVTF</sequence>
<keyword evidence="8 11" id="KW-0119">Carbohydrate metabolism</keyword>
<dbReference type="InterPro" id="IPR007721">
    <property type="entry name" value="RbsD_FucU"/>
</dbReference>
<dbReference type="GO" id="GO:0048029">
    <property type="term" value="F:monosaccharide binding"/>
    <property type="evidence" value="ECO:0007669"/>
    <property type="project" value="InterPro"/>
</dbReference>
<evidence type="ECO:0000256" key="9">
    <source>
        <dbReference type="ARBA" id="ARBA00060600"/>
    </source>
</evidence>
<dbReference type="SUPFAM" id="SSF102546">
    <property type="entry name" value="RbsD-like"/>
    <property type="match status" value="1"/>
</dbReference>
<proteinExistence type="inferred from homology"/>
<dbReference type="EMBL" id="CP025084">
    <property type="protein sequence ID" value="AUH03095.1"/>
    <property type="molecule type" value="Genomic_DNA"/>
</dbReference>
<dbReference type="STRING" id="104623.Ser39006_00503"/>
<feature type="binding site" evidence="11">
    <location>
        <position position="106"/>
    </location>
    <ligand>
        <name>substrate</name>
    </ligand>
</feature>
<reference evidence="13" key="2">
    <citation type="submission" date="2013-09" db="EMBL/GenBank/DDBJ databases">
        <authorList>
            <person name="Wang G."/>
            <person name="Yang Y."/>
            <person name="Su Y."/>
        </authorList>
    </citation>
    <scope>NUCLEOTIDE SEQUENCE</scope>
    <source>
        <strain evidence="13">ATCC 39006</strain>
    </source>
</reference>
<reference evidence="12 15" key="3">
    <citation type="submission" date="2017-11" db="EMBL/GenBank/DDBJ databases">
        <title>Complete genome sequence of Serratia sp. ATCC 39006 LacA.</title>
        <authorList>
            <person name="Hampton H.G."/>
            <person name="Jackson S.A."/>
            <person name="Jauregui R."/>
            <person name="Poulter G.T.M."/>
            <person name="Salmond G.P.C."/>
            <person name="Fineran P.C."/>
        </authorList>
    </citation>
    <scope>NUCLEOTIDE SEQUENCE [LARGE SCALE GENOMIC DNA]</scope>
    <source>
        <strain evidence="12 15">ATCC 39006</strain>
    </source>
</reference>
<comment type="subcellular location">
    <subcellularLocation>
        <location evidence="2 11">Cytoplasm</location>
    </subcellularLocation>
</comment>
<feature type="active site" description="Proton donor" evidence="11">
    <location>
        <position position="20"/>
    </location>
</feature>
<dbReference type="EC" id="5.4.99.62" evidence="4 11"/>
<dbReference type="Proteomes" id="UP000017700">
    <property type="component" value="Chromosome"/>
</dbReference>
<evidence type="ECO:0000256" key="1">
    <source>
        <dbReference type="ARBA" id="ARBA00000223"/>
    </source>
</evidence>
<dbReference type="RefSeq" id="WP_021013778.1">
    <property type="nucleotide sequence ID" value="NZ_CP025084.1"/>
</dbReference>
<dbReference type="GO" id="GO:0019303">
    <property type="term" value="P:D-ribose catabolic process"/>
    <property type="evidence" value="ECO:0007669"/>
    <property type="project" value="UniProtKB-UniRule"/>
</dbReference>
<dbReference type="PANTHER" id="PTHR37831">
    <property type="entry name" value="D-RIBOSE PYRANASE"/>
    <property type="match status" value="1"/>
</dbReference>
<gene>
    <name evidence="11" type="primary">rbsD</name>
    <name evidence="12" type="ORF">CWC46_02475</name>
    <name evidence="13" type="ORF">Ser39006_002475</name>
</gene>
<evidence type="ECO:0000313" key="15">
    <source>
        <dbReference type="Proteomes" id="UP000233778"/>
    </source>
</evidence>
<comment type="pathway">
    <text evidence="9 11">Carbohydrate metabolism; D-ribose degradation; D-ribose 5-phosphate from beta-D-ribopyranose: step 1/2.</text>
</comment>
<comment type="subunit">
    <text evidence="3 11">Homodecamer.</text>
</comment>
<comment type="catalytic activity">
    <reaction evidence="1 11">
        <text>beta-D-ribopyranose = beta-D-ribofuranose</text>
        <dbReference type="Rhea" id="RHEA:25432"/>
        <dbReference type="ChEBI" id="CHEBI:27476"/>
        <dbReference type="ChEBI" id="CHEBI:47002"/>
        <dbReference type="EC" id="5.4.99.62"/>
    </reaction>
</comment>
<dbReference type="KEGG" id="serq:CWC46_02475"/>
<reference evidence="13" key="4">
    <citation type="submission" date="2017-11" db="EMBL/GenBank/DDBJ databases">
        <title>Complete genome sequence of Serratia sp. ATCC 39006.</title>
        <authorList>
            <person name="Hampton H.G."/>
            <person name="Jackson S.A."/>
            <person name="Jauregui R."/>
            <person name="Poulter G.T.M."/>
            <person name="Salmond G.P.C."/>
            <person name="Fineran P.C."/>
        </authorList>
    </citation>
    <scope>NUCLEOTIDE SEQUENCE</scope>
    <source>
        <strain evidence="13">ATCC 39006</strain>
    </source>
</reference>
<dbReference type="KEGG" id="sera:Ser39006_002475"/>
<dbReference type="OrthoDB" id="9805009at2"/>